<dbReference type="InterPro" id="IPR002110">
    <property type="entry name" value="Ankyrin_rpt"/>
</dbReference>
<dbReference type="PANTHER" id="PTHR24201:SF15">
    <property type="entry name" value="ANKYRIN REPEAT DOMAIN-CONTAINING PROTEIN 66"/>
    <property type="match status" value="1"/>
</dbReference>
<dbReference type="Proteomes" id="UP000009170">
    <property type="component" value="Unassembled WGS sequence"/>
</dbReference>
<feature type="repeat" description="ANK" evidence="3">
    <location>
        <begin position="75"/>
        <end position="107"/>
    </location>
</feature>
<dbReference type="KEGG" id="ota:OT_ostta06g01170"/>
<dbReference type="AlphaFoldDB" id="A0A090N3K4"/>
<feature type="repeat" description="ANK" evidence="3">
    <location>
        <begin position="41"/>
        <end position="73"/>
    </location>
</feature>
<dbReference type="InterPro" id="IPR050776">
    <property type="entry name" value="Ank_Repeat/CDKN_Inhibitor"/>
</dbReference>
<accession>A0A090N3K4</accession>
<dbReference type="Gene3D" id="1.25.40.20">
    <property type="entry name" value="Ankyrin repeat-containing domain"/>
    <property type="match status" value="1"/>
</dbReference>
<dbReference type="OrthoDB" id="567660at2759"/>
<dbReference type="RefSeq" id="XP_022839178.1">
    <property type="nucleotide sequence ID" value="XM_022983971.1"/>
</dbReference>
<dbReference type="STRING" id="70448.A0A090N3K4"/>
<reference evidence="5 6" key="2">
    <citation type="journal article" date="2014" name="BMC Genomics">
        <title>An improved genome of the model marine alga Ostreococcus tauri unfolds by assessing Illumina de novo assemblies.</title>
        <authorList>
            <person name="Blanc-Mathieu R."/>
            <person name="Verhelst B."/>
            <person name="Derelle E."/>
            <person name="Rombauts S."/>
            <person name="Bouget F.Y."/>
            <person name="Carre I."/>
            <person name="Chateau A."/>
            <person name="Eyre-Walker A."/>
            <person name="Grimsley N."/>
            <person name="Moreau H."/>
            <person name="Piegu B."/>
            <person name="Rivals E."/>
            <person name="Schackwitz W."/>
            <person name="Van de Peer Y."/>
            <person name="Piganeau G."/>
        </authorList>
    </citation>
    <scope>NUCLEOTIDE SEQUENCE [LARGE SCALE GENOMIC DNA]</scope>
    <source>
        <strain evidence="6">OTTH 0595 / CCAP 157/2 / RCC745</strain>
    </source>
</reference>
<evidence type="ECO:0000256" key="3">
    <source>
        <dbReference type="PROSITE-ProRule" id="PRU00023"/>
    </source>
</evidence>
<keyword evidence="1" id="KW-0677">Repeat</keyword>
<dbReference type="SMART" id="SM00248">
    <property type="entry name" value="ANK"/>
    <property type="match status" value="3"/>
</dbReference>
<dbReference type="PROSITE" id="PS50297">
    <property type="entry name" value="ANK_REP_REGION"/>
    <property type="match status" value="1"/>
</dbReference>
<feature type="compositionally biased region" description="Basic and acidic residues" evidence="4">
    <location>
        <begin position="167"/>
        <end position="177"/>
    </location>
</feature>
<feature type="compositionally biased region" description="Polar residues" evidence="4">
    <location>
        <begin position="182"/>
        <end position="202"/>
    </location>
</feature>
<evidence type="ECO:0000256" key="4">
    <source>
        <dbReference type="SAM" id="MobiDB-lite"/>
    </source>
</evidence>
<reference evidence="6" key="1">
    <citation type="journal article" date="2006" name="Proc. Natl. Acad. Sci. U.S.A.">
        <title>Genome analysis of the smallest free-living eukaryote Ostreococcus tauri unveils many unique features.</title>
        <authorList>
            <person name="Derelle E."/>
            <person name="Ferraz C."/>
            <person name="Rombauts S."/>
            <person name="Rouze P."/>
            <person name="Worden A.Z."/>
            <person name="Robbens S."/>
            <person name="Partensky F."/>
            <person name="Degroeve S."/>
            <person name="Echeynie S."/>
            <person name="Cooke R."/>
            <person name="Saeys Y."/>
            <person name="Wuyts J."/>
            <person name="Jabbari K."/>
            <person name="Bowler C."/>
            <person name="Panaud O."/>
            <person name="Piegu B."/>
            <person name="Ball S.G."/>
            <person name="Ral J.-P."/>
            <person name="Bouget F.-Y."/>
            <person name="Piganeau G."/>
            <person name="De Baets B."/>
            <person name="Picard A."/>
            <person name="Delseny M."/>
            <person name="Demaille J."/>
            <person name="Van de Peer Y."/>
            <person name="Moreau H."/>
        </authorList>
    </citation>
    <scope>NUCLEOTIDE SEQUENCE [LARGE SCALE GENOMIC DNA]</scope>
    <source>
        <strain evidence="6">OTTH 0595 / CCAP 157/2 / RCC745</strain>
    </source>
</reference>
<evidence type="ECO:0000313" key="5">
    <source>
        <dbReference type="EMBL" id="CEF98273.1"/>
    </source>
</evidence>
<protein>
    <submittedName>
        <fullName evidence="5">Ankyrin repeat</fullName>
    </submittedName>
</protein>
<dbReference type="Pfam" id="PF12796">
    <property type="entry name" value="Ank_2"/>
    <property type="match status" value="1"/>
</dbReference>
<evidence type="ECO:0000313" key="6">
    <source>
        <dbReference type="Proteomes" id="UP000009170"/>
    </source>
</evidence>
<gene>
    <name evidence="5" type="ORF">OT_ostta06g01170</name>
</gene>
<dbReference type="Pfam" id="PF00023">
    <property type="entry name" value="Ank"/>
    <property type="match status" value="1"/>
</dbReference>
<evidence type="ECO:0000256" key="2">
    <source>
        <dbReference type="ARBA" id="ARBA00023043"/>
    </source>
</evidence>
<keyword evidence="6" id="KW-1185">Reference proteome</keyword>
<dbReference type="GeneID" id="34945892"/>
<organism evidence="5 6">
    <name type="scientific">Ostreococcus tauri</name>
    <name type="common">Marine green alga</name>
    <dbReference type="NCBI Taxonomy" id="70448"/>
    <lineage>
        <taxon>Eukaryota</taxon>
        <taxon>Viridiplantae</taxon>
        <taxon>Chlorophyta</taxon>
        <taxon>Mamiellophyceae</taxon>
        <taxon>Mamiellales</taxon>
        <taxon>Bathycoccaceae</taxon>
        <taxon>Ostreococcus</taxon>
    </lineage>
</organism>
<feature type="region of interest" description="Disordered" evidence="4">
    <location>
        <begin position="167"/>
        <end position="202"/>
    </location>
</feature>
<comment type="caution">
    <text evidence="5">The sequence shown here is derived from an EMBL/GenBank/DDBJ whole genome shotgun (WGS) entry which is preliminary data.</text>
</comment>
<dbReference type="EMBL" id="CAID01000006">
    <property type="protein sequence ID" value="CEF98273.1"/>
    <property type="molecule type" value="Genomic_DNA"/>
</dbReference>
<dbReference type="InterPro" id="IPR036770">
    <property type="entry name" value="Ankyrin_rpt-contain_sf"/>
</dbReference>
<name>A0A090N3K4_OSTTA</name>
<keyword evidence="2 3" id="KW-0040">ANK repeat</keyword>
<sequence length="202" mass="20619">MAEFAFERGVDGRAAVGDLAGVLDALARETRCGGIVAPRREGRTALHHAARAGSLACVEALLERGFDATATTVSGRATALHKACAGGHAMCARALVAAGGDARARDVDGETALHKACASGDGACVDAVGRAWPEGAWAMDARGRTPRMCARTEAATRAIAVVEALARESGDENEKASRVAAASTTSETVGRTSETVTASSRR</sequence>
<dbReference type="PANTHER" id="PTHR24201">
    <property type="entry name" value="ANK_REP_REGION DOMAIN-CONTAINING PROTEIN"/>
    <property type="match status" value="1"/>
</dbReference>
<dbReference type="InParanoid" id="A0A090N3K4"/>
<evidence type="ECO:0000256" key="1">
    <source>
        <dbReference type="ARBA" id="ARBA00022737"/>
    </source>
</evidence>
<dbReference type="SUPFAM" id="SSF48403">
    <property type="entry name" value="Ankyrin repeat"/>
    <property type="match status" value="1"/>
</dbReference>
<dbReference type="PROSITE" id="PS50088">
    <property type="entry name" value="ANK_REPEAT"/>
    <property type="match status" value="2"/>
</dbReference>
<proteinExistence type="predicted"/>